<proteinExistence type="predicted"/>
<sequence length="239" mass="24319">MNGAFKTMFSQGIHQVSEKQKEELGCVRYASGGRKFVYCQNGASAALDPGKVVAAPSAVANHINKAVGAVIPVGTKVLNITVGATAVAQNQYADGWLQVNDADNEGHQVRILSNTACDASGTTELVLEDGLPVALAATSEVSLIPSKFRGVAVAGVNSLPVGVPCLAVPAAFYFWAQVKGVANVLMSGTPAVGSMIVTAASGAAAAMAGTLDIDNPIIGIMGFTAGVTTEYKPVDLNIA</sequence>
<evidence type="ECO:0000313" key="1">
    <source>
        <dbReference type="EMBL" id="TVM31164.1"/>
    </source>
</evidence>
<dbReference type="OrthoDB" id="5451096at2"/>
<reference evidence="1 2" key="1">
    <citation type="submission" date="2018-06" db="EMBL/GenBank/DDBJ databases">
        <title>Complete genome of Desulfovibrio marinus P48SEP.</title>
        <authorList>
            <person name="Crispim J.S."/>
            <person name="Vidigal P.M.P."/>
            <person name="Silva L.C.F."/>
            <person name="Araujo L.C."/>
            <person name="Laguardia C.N."/>
            <person name="Dias R.S."/>
            <person name="Sousa M.P."/>
            <person name="Paula S.O."/>
            <person name="Silva C."/>
        </authorList>
    </citation>
    <scope>NUCLEOTIDE SEQUENCE [LARGE SCALE GENOMIC DNA]</scope>
    <source>
        <strain evidence="1 2">P48SEP</strain>
    </source>
</reference>
<accession>A0A6P1ZB30</accession>
<dbReference type="Proteomes" id="UP000434052">
    <property type="component" value="Unassembled WGS sequence"/>
</dbReference>
<gene>
    <name evidence="1" type="ORF">DQK91_18820</name>
</gene>
<comment type="caution">
    <text evidence="1">The sequence shown here is derived from an EMBL/GenBank/DDBJ whole genome shotgun (WGS) entry which is preliminary data.</text>
</comment>
<evidence type="ECO:0000313" key="2">
    <source>
        <dbReference type="Proteomes" id="UP000434052"/>
    </source>
</evidence>
<dbReference type="RefSeq" id="WP_144306950.1">
    <property type="nucleotide sequence ID" value="NZ_QMIF01000017.1"/>
</dbReference>
<name>A0A6P1ZB30_9BACT</name>
<dbReference type="EMBL" id="QMIF01000017">
    <property type="protein sequence ID" value="TVM31164.1"/>
    <property type="molecule type" value="Genomic_DNA"/>
</dbReference>
<protein>
    <submittedName>
        <fullName evidence="1">Uncharacterized protein</fullName>
    </submittedName>
</protein>
<dbReference type="AlphaFoldDB" id="A0A6P1ZB30"/>
<organism evidence="1 2">
    <name type="scientific">Oceanidesulfovibrio marinus</name>
    <dbReference type="NCBI Taxonomy" id="370038"/>
    <lineage>
        <taxon>Bacteria</taxon>
        <taxon>Pseudomonadati</taxon>
        <taxon>Thermodesulfobacteriota</taxon>
        <taxon>Desulfovibrionia</taxon>
        <taxon>Desulfovibrionales</taxon>
        <taxon>Desulfovibrionaceae</taxon>
        <taxon>Oceanidesulfovibrio</taxon>
    </lineage>
</organism>